<dbReference type="EnsemblPlants" id="Solyc07g021030.2.1">
    <property type="protein sequence ID" value="Solyc07g021030.2.1"/>
    <property type="gene ID" value="Solyc07g021030.2"/>
</dbReference>
<evidence type="ECO:0000313" key="3">
    <source>
        <dbReference type="Proteomes" id="UP000004994"/>
    </source>
</evidence>
<evidence type="ECO:0000313" key="2">
    <source>
        <dbReference type="EnsemblPlants" id="Solyc07g021030.2.1"/>
    </source>
</evidence>
<feature type="domain" description="Cohesin subunit SCC3/SA HEAT-repeats" evidence="1">
    <location>
        <begin position="102"/>
        <end position="143"/>
    </location>
</feature>
<proteinExistence type="predicted"/>
<dbReference type="Gramene" id="Solyc07g021030.2.1">
    <property type="protein sequence ID" value="Solyc07g021030.2.1"/>
    <property type="gene ID" value="Solyc07g021030.2"/>
</dbReference>
<accession>A0A3Q7H9W9</accession>
<reference evidence="2" key="1">
    <citation type="journal article" date="2012" name="Nature">
        <title>The tomato genome sequence provides insights into fleshy fruit evolution.</title>
        <authorList>
            <consortium name="Tomato Genome Consortium"/>
        </authorList>
    </citation>
    <scope>NUCLEOTIDE SEQUENCE [LARGE SCALE GENOMIC DNA]</scope>
    <source>
        <strain evidence="2">cv. Heinz 1706</strain>
    </source>
</reference>
<dbReference type="InParanoid" id="A0A3Q7H9W9"/>
<dbReference type="Pfam" id="PF24571">
    <property type="entry name" value="HEAT_SCC3-SA"/>
    <property type="match status" value="1"/>
</dbReference>
<name>A0A3Q7H9W9_SOLLC</name>
<dbReference type="Proteomes" id="UP000004994">
    <property type="component" value="Chromosome 7"/>
</dbReference>
<reference evidence="2" key="2">
    <citation type="submission" date="2019-01" db="UniProtKB">
        <authorList>
            <consortium name="EnsemblPlants"/>
        </authorList>
    </citation>
    <scope>IDENTIFICATION</scope>
    <source>
        <strain evidence="2">cv. Heinz 1706</strain>
    </source>
</reference>
<evidence type="ECO:0000259" key="1">
    <source>
        <dbReference type="Pfam" id="PF24571"/>
    </source>
</evidence>
<dbReference type="InterPro" id="IPR056396">
    <property type="entry name" value="HEAT_SCC3-SA"/>
</dbReference>
<sequence length="145" mass="16650">MISAFELSMMCGSSCSYWERAFVSSSPWRTKLTVLETELLASRFCLRKDHELGGTLCEGSESCNGWTIEHDVVGNLVRSLLKCSLSMRNYVGVVPPYYSGYITIAMMRNYPLLMHKFMSNKAKIPYLLKLIVYMNLYLYSLKIQD</sequence>
<dbReference type="AlphaFoldDB" id="A0A3Q7H9W9"/>
<organism evidence="2">
    <name type="scientific">Solanum lycopersicum</name>
    <name type="common">Tomato</name>
    <name type="synonym">Lycopersicon esculentum</name>
    <dbReference type="NCBI Taxonomy" id="4081"/>
    <lineage>
        <taxon>Eukaryota</taxon>
        <taxon>Viridiplantae</taxon>
        <taxon>Streptophyta</taxon>
        <taxon>Embryophyta</taxon>
        <taxon>Tracheophyta</taxon>
        <taxon>Spermatophyta</taxon>
        <taxon>Magnoliopsida</taxon>
        <taxon>eudicotyledons</taxon>
        <taxon>Gunneridae</taxon>
        <taxon>Pentapetalae</taxon>
        <taxon>asterids</taxon>
        <taxon>lamiids</taxon>
        <taxon>Solanales</taxon>
        <taxon>Solanaceae</taxon>
        <taxon>Solanoideae</taxon>
        <taxon>Solaneae</taxon>
        <taxon>Solanum</taxon>
        <taxon>Solanum subgen. Lycopersicon</taxon>
    </lineage>
</organism>
<keyword evidence="3" id="KW-1185">Reference proteome</keyword>
<protein>
    <recommendedName>
        <fullName evidence="1">Cohesin subunit SCC3/SA HEAT-repeats domain-containing protein</fullName>
    </recommendedName>
</protein>